<evidence type="ECO:0000313" key="1">
    <source>
        <dbReference type="EMBL" id="AKP51524.1"/>
    </source>
</evidence>
<protein>
    <submittedName>
        <fullName evidence="1">Uncharacterized protein</fullName>
    </submittedName>
</protein>
<name>A0A0H4PBD2_9BACT</name>
<dbReference type="Proteomes" id="UP000036520">
    <property type="component" value="Chromosome"/>
</dbReference>
<evidence type="ECO:0000313" key="2">
    <source>
        <dbReference type="Proteomes" id="UP000036520"/>
    </source>
</evidence>
<dbReference type="AlphaFoldDB" id="A0A0H4PBD2"/>
<dbReference type="EMBL" id="CP012040">
    <property type="protein sequence ID" value="AKP51524.1"/>
    <property type="molecule type" value="Genomic_DNA"/>
</dbReference>
<gene>
    <name evidence="1" type="ORF">CA2015_2101</name>
</gene>
<dbReference type="PROSITE" id="PS51257">
    <property type="entry name" value="PROKAR_LIPOPROTEIN"/>
    <property type="match status" value="1"/>
</dbReference>
<accession>A0A0H4PBD2</accession>
<dbReference type="InterPro" id="IPR045921">
    <property type="entry name" value="DUF6340"/>
</dbReference>
<reference evidence="1 2" key="1">
    <citation type="submission" date="2015-07" db="EMBL/GenBank/DDBJ databases">
        <authorList>
            <person name="Kim K.M."/>
        </authorList>
    </citation>
    <scope>NUCLEOTIDE SEQUENCE [LARGE SCALE GENOMIC DNA]</scope>
    <source>
        <strain evidence="1 2">KCTC 12363</strain>
    </source>
</reference>
<dbReference type="STRING" id="320787.CA2015_2101"/>
<dbReference type="KEGG" id="camu:CA2015_2101"/>
<proteinExistence type="predicted"/>
<sequence>MKFLNSEIFKCLLFVLMLVAFGSCTKNVSITRLMPAEINIPNQVQRLLIVDRTKPESQGVAIIEGLLTGEMPFEVKNAIDGTLASIHQDLNTSPRYEIVRASERLTGGLFSQTFPAPLNREMVRNLCMRYETDAVLTLEKFSSDFVITDKRITIKKKVGKDDNAKTIEVPGILVEGLASVQVGFRLYDPESGNILDQSDLSKTNLWSAEAETKAQAMLLLIEKAQATRYVGQMAGAAYARRIAPMYIDLNRTFYAKSKKYPSLEKGARFAEVNEWENAIQSWQGGLSLPGDDKTYGKLCYNISLGYEVLGDLFLAKDWAARAYTEFGFKAGRTYAKELEQRMMEDELLKEQLNTTSDQ</sequence>
<dbReference type="Pfam" id="PF19867">
    <property type="entry name" value="DUF6340"/>
    <property type="match status" value="1"/>
</dbReference>
<organism evidence="1 2">
    <name type="scientific">Cyclobacterium amurskyense</name>
    <dbReference type="NCBI Taxonomy" id="320787"/>
    <lineage>
        <taxon>Bacteria</taxon>
        <taxon>Pseudomonadati</taxon>
        <taxon>Bacteroidota</taxon>
        <taxon>Cytophagia</taxon>
        <taxon>Cytophagales</taxon>
        <taxon>Cyclobacteriaceae</taxon>
        <taxon>Cyclobacterium</taxon>
    </lineage>
</organism>
<keyword evidence="2" id="KW-1185">Reference proteome</keyword>